<gene>
    <name evidence="1" type="ORF">FMOSSE_LOCUS10946</name>
</gene>
<reference evidence="1" key="1">
    <citation type="submission" date="2021-06" db="EMBL/GenBank/DDBJ databases">
        <authorList>
            <person name="Kallberg Y."/>
            <person name="Tangrot J."/>
            <person name="Rosling A."/>
        </authorList>
    </citation>
    <scope>NUCLEOTIDE SEQUENCE</scope>
    <source>
        <strain evidence="1">87-6 pot B 2015</strain>
    </source>
</reference>
<accession>A0A9N9H0M8</accession>
<evidence type="ECO:0000313" key="2">
    <source>
        <dbReference type="Proteomes" id="UP000789375"/>
    </source>
</evidence>
<comment type="caution">
    <text evidence="1">The sequence shown here is derived from an EMBL/GenBank/DDBJ whole genome shotgun (WGS) entry which is preliminary data.</text>
</comment>
<proteinExistence type="predicted"/>
<sequence length="51" mass="6228">SDDDNNIKNDDKEKRKKDEIELNTEENKNQWKAIISQWIEKANYENQIMIF</sequence>
<name>A0A9N9H0M8_FUNMO</name>
<protein>
    <submittedName>
        <fullName evidence="1">10886_t:CDS:1</fullName>
    </submittedName>
</protein>
<feature type="non-terminal residue" evidence="1">
    <location>
        <position position="51"/>
    </location>
</feature>
<organism evidence="1 2">
    <name type="scientific">Funneliformis mosseae</name>
    <name type="common">Endomycorrhizal fungus</name>
    <name type="synonym">Glomus mosseae</name>
    <dbReference type="NCBI Taxonomy" id="27381"/>
    <lineage>
        <taxon>Eukaryota</taxon>
        <taxon>Fungi</taxon>
        <taxon>Fungi incertae sedis</taxon>
        <taxon>Mucoromycota</taxon>
        <taxon>Glomeromycotina</taxon>
        <taxon>Glomeromycetes</taxon>
        <taxon>Glomerales</taxon>
        <taxon>Glomeraceae</taxon>
        <taxon>Funneliformis</taxon>
    </lineage>
</organism>
<dbReference type="AlphaFoldDB" id="A0A9N9H0M8"/>
<dbReference type="Proteomes" id="UP000789375">
    <property type="component" value="Unassembled WGS sequence"/>
</dbReference>
<keyword evidence="2" id="KW-1185">Reference proteome</keyword>
<evidence type="ECO:0000313" key="1">
    <source>
        <dbReference type="EMBL" id="CAG8640174.1"/>
    </source>
</evidence>
<dbReference type="EMBL" id="CAJVPP010003927">
    <property type="protein sequence ID" value="CAG8640174.1"/>
    <property type="molecule type" value="Genomic_DNA"/>
</dbReference>